<evidence type="ECO:0000313" key="1">
    <source>
        <dbReference type="EMBL" id="GAO99628.1"/>
    </source>
</evidence>
<accession>A0A0K8MHH2</accession>
<sequence length="100" mass="11717">MNQTFNLIEEITRNDGTVYYELGNISENSRAEYAADHGFIKEVRILKMNIPRSSHVEKVEKFINENFEYLPLDADHFEEWVKPDEIQAAMKQILLDNKLG</sequence>
<gene>
    <name evidence="1" type="ORF">FFIC_231140</name>
</gene>
<dbReference type="EMBL" id="DF968000">
    <property type="protein sequence ID" value="GAO99628.1"/>
    <property type="molecule type" value="Genomic_DNA"/>
</dbReference>
<dbReference type="Proteomes" id="UP000253891">
    <property type="component" value="Unassembled WGS sequence"/>
</dbReference>
<keyword evidence="2" id="KW-1185">Reference proteome</keyword>
<dbReference type="OrthoDB" id="2141081at2"/>
<protein>
    <submittedName>
        <fullName evidence="1">Uncharacterized protein</fullName>
    </submittedName>
</protein>
<evidence type="ECO:0000313" key="2">
    <source>
        <dbReference type="Proteomes" id="UP000253891"/>
    </source>
</evidence>
<organism evidence="1 2">
    <name type="scientific">Fructobacillus ficulneus</name>
    <dbReference type="NCBI Taxonomy" id="157463"/>
    <lineage>
        <taxon>Bacteria</taxon>
        <taxon>Bacillati</taxon>
        <taxon>Bacillota</taxon>
        <taxon>Bacilli</taxon>
        <taxon>Lactobacillales</taxon>
        <taxon>Lactobacillaceae</taxon>
        <taxon>Fructobacillus</taxon>
    </lineage>
</organism>
<reference evidence="1 2" key="1">
    <citation type="journal article" date="2015" name="BMC Genomics">
        <title>Comparative genomics of Fructobacillus spp. and Leuconostoc spp. reveals niche-specific evolution of Fructobacillus spp.</title>
        <authorList>
            <person name="Endo A."/>
            <person name="Tanizawa Y."/>
            <person name="Tanaka N."/>
            <person name="Maeno S."/>
            <person name="Kumar H."/>
            <person name="Shiwa Y."/>
            <person name="Okada S."/>
            <person name="Yoshikawa H."/>
            <person name="Dicks L."/>
            <person name="Nakagawa J."/>
            <person name="Arita M."/>
        </authorList>
    </citation>
    <scope>NUCLEOTIDE SEQUENCE [LARGE SCALE GENOMIC DNA]</scope>
    <source>
        <strain evidence="1 2">JCM 12225</strain>
    </source>
</reference>
<dbReference type="RefSeq" id="WP_061993031.1">
    <property type="nucleotide sequence ID" value="NZ_DF968000.1"/>
</dbReference>
<name>A0A0K8MHH2_9LACO</name>
<proteinExistence type="predicted"/>
<dbReference type="AlphaFoldDB" id="A0A0K8MHH2"/>
<dbReference type="STRING" id="157463.GCA_001047075_00549"/>